<evidence type="ECO:0000313" key="4">
    <source>
        <dbReference type="EMBL" id="ORY77770.1"/>
    </source>
</evidence>
<keyword evidence="3" id="KW-0687">Ribonucleoprotein</keyword>
<dbReference type="GO" id="GO:0005763">
    <property type="term" value="C:mitochondrial small ribosomal subunit"/>
    <property type="evidence" value="ECO:0007669"/>
    <property type="project" value="TreeGrafter"/>
</dbReference>
<keyword evidence="5" id="KW-1185">Reference proteome</keyword>
<dbReference type="Proteomes" id="UP000193685">
    <property type="component" value="Unassembled WGS sequence"/>
</dbReference>
<dbReference type="InterPro" id="IPR001209">
    <property type="entry name" value="Ribosomal_uS14"/>
</dbReference>
<evidence type="ECO:0000256" key="1">
    <source>
        <dbReference type="ARBA" id="ARBA00009083"/>
    </source>
</evidence>
<dbReference type="RefSeq" id="XP_040723155.1">
    <property type="nucleotide sequence ID" value="XM_040869926.1"/>
</dbReference>
<dbReference type="FunFam" id="1.10.287.1480:FF:000001">
    <property type="entry name" value="30S ribosomal protein S14"/>
    <property type="match status" value="1"/>
</dbReference>
<dbReference type="SUPFAM" id="SSF57716">
    <property type="entry name" value="Glucocorticoid receptor-like (DNA-binding domain)"/>
    <property type="match status" value="1"/>
</dbReference>
<dbReference type="NCBIfam" id="NF006477">
    <property type="entry name" value="PRK08881.1"/>
    <property type="match status" value="1"/>
</dbReference>
<reference evidence="4 5" key="1">
    <citation type="submission" date="2016-07" db="EMBL/GenBank/DDBJ databases">
        <title>Pervasive Adenine N6-methylation of Active Genes in Fungi.</title>
        <authorList>
            <consortium name="DOE Joint Genome Institute"/>
            <person name="Mondo S.J."/>
            <person name="Dannebaum R.O."/>
            <person name="Kuo R.C."/>
            <person name="Labutti K."/>
            <person name="Haridas S."/>
            <person name="Kuo A."/>
            <person name="Salamov A."/>
            <person name="Ahrendt S.R."/>
            <person name="Lipzen A."/>
            <person name="Sullivan W."/>
            <person name="Andreopoulos W.B."/>
            <person name="Clum A."/>
            <person name="Lindquist E."/>
            <person name="Daum C."/>
            <person name="Ramamoorthy G.K."/>
            <person name="Gryganskyi A."/>
            <person name="Culley D."/>
            <person name="Magnuson J.K."/>
            <person name="James T.Y."/>
            <person name="O'Malley M.A."/>
            <person name="Stajich J.E."/>
            <person name="Spatafora J.W."/>
            <person name="Visel A."/>
            <person name="Grigoriev I.V."/>
        </authorList>
    </citation>
    <scope>NUCLEOTIDE SEQUENCE [LARGE SCALE GENOMIC DNA]</scope>
    <source>
        <strain evidence="4 5">12-1054</strain>
    </source>
</reference>
<dbReference type="PANTHER" id="PTHR19836:SF19">
    <property type="entry name" value="SMALL RIBOSOMAL SUBUNIT PROTEIN US14M"/>
    <property type="match status" value="1"/>
</dbReference>
<protein>
    <recommendedName>
        <fullName evidence="6">Mitochondrial 40S ribosomal protein MRP2</fullName>
    </recommendedName>
</protein>
<evidence type="ECO:0000313" key="5">
    <source>
        <dbReference type="Proteomes" id="UP000193685"/>
    </source>
</evidence>
<dbReference type="GO" id="GO:0003735">
    <property type="term" value="F:structural constituent of ribosome"/>
    <property type="evidence" value="ECO:0007669"/>
    <property type="project" value="InterPro"/>
</dbReference>
<gene>
    <name evidence="4" type="ORF">BCR37DRAFT_382672</name>
</gene>
<accession>A0A1Y2F1N2</accession>
<evidence type="ECO:0000256" key="2">
    <source>
        <dbReference type="ARBA" id="ARBA00022980"/>
    </source>
</evidence>
<dbReference type="InterPro" id="IPR018271">
    <property type="entry name" value="Ribosomal_uS14_CS"/>
</dbReference>
<comment type="caution">
    <text evidence="4">The sequence shown here is derived from an EMBL/GenBank/DDBJ whole genome shotgun (WGS) entry which is preliminary data.</text>
</comment>
<dbReference type="Pfam" id="PF00253">
    <property type="entry name" value="Ribosomal_S14"/>
    <property type="match status" value="1"/>
</dbReference>
<organism evidence="4 5">
    <name type="scientific">Protomyces lactucae-debilis</name>
    <dbReference type="NCBI Taxonomy" id="2754530"/>
    <lineage>
        <taxon>Eukaryota</taxon>
        <taxon>Fungi</taxon>
        <taxon>Dikarya</taxon>
        <taxon>Ascomycota</taxon>
        <taxon>Taphrinomycotina</taxon>
        <taxon>Taphrinomycetes</taxon>
        <taxon>Taphrinales</taxon>
        <taxon>Protomycetaceae</taxon>
        <taxon>Protomyces</taxon>
    </lineage>
</organism>
<dbReference type="OMA" id="FGLCRNQ"/>
<dbReference type="PANTHER" id="PTHR19836">
    <property type="entry name" value="30S RIBOSOMAL PROTEIN S14"/>
    <property type="match status" value="1"/>
</dbReference>
<dbReference type="GeneID" id="63786525"/>
<sequence length="99" mass="11366">MKARSIRDMAKRIAAADAEPMRQALRYISRNTSLAPRARAQAQIQLSNMPSNTRINQVKNRCVETSRGRGVFRDFRLCRYQFRLKALDGELPGVKKASW</sequence>
<proteinExistence type="inferred from homology"/>
<name>A0A1Y2F1N2_PROLT</name>
<comment type="similarity">
    <text evidence="1">Belongs to the universal ribosomal protein uS14 family.</text>
</comment>
<dbReference type="GO" id="GO:0006412">
    <property type="term" value="P:translation"/>
    <property type="evidence" value="ECO:0007669"/>
    <property type="project" value="InterPro"/>
</dbReference>
<dbReference type="OrthoDB" id="40021at2759"/>
<dbReference type="PROSITE" id="PS00527">
    <property type="entry name" value="RIBOSOMAL_S14"/>
    <property type="match status" value="1"/>
</dbReference>
<dbReference type="STRING" id="56484.A0A1Y2F1N2"/>
<keyword evidence="2" id="KW-0689">Ribosomal protein</keyword>
<dbReference type="AlphaFoldDB" id="A0A1Y2F1N2"/>
<evidence type="ECO:0008006" key="6">
    <source>
        <dbReference type="Google" id="ProtNLM"/>
    </source>
</evidence>
<dbReference type="Gene3D" id="1.10.287.1480">
    <property type="match status" value="1"/>
</dbReference>
<evidence type="ECO:0000256" key="3">
    <source>
        <dbReference type="ARBA" id="ARBA00023274"/>
    </source>
</evidence>
<dbReference type="EMBL" id="MCFI01000019">
    <property type="protein sequence ID" value="ORY77770.1"/>
    <property type="molecule type" value="Genomic_DNA"/>
</dbReference>